<reference evidence="1 2" key="1">
    <citation type="submission" date="2016-11" db="EMBL/GenBank/DDBJ databases">
        <title>Whole Genome Sequencing of Mucilaginibacter polytrichastri RG4-7(T) isolated from the moss sample.</title>
        <authorList>
            <person name="Li Y."/>
        </authorList>
    </citation>
    <scope>NUCLEOTIDE SEQUENCE [LARGE SCALE GENOMIC DNA]</scope>
    <source>
        <strain evidence="1 2">RG4-7</strain>
    </source>
</reference>
<evidence type="ECO:0000313" key="2">
    <source>
        <dbReference type="Proteomes" id="UP000186720"/>
    </source>
</evidence>
<gene>
    <name evidence="1" type="ORF">RG47T_3580</name>
</gene>
<dbReference type="RefSeq" id="WP_074490667.1">
    <property type="nucleotide sequence ID" value="NZ_FPAM01000010.1"/>
</dbReference>
<accession>A0A1Q6A276</accession>
<keyword evidence="2" id="KW-1185">Reference proteome</keyword>
<sequence length="171" mass="18833">MKAQSKKIALFTQVNDQLSLANAQFLGHAGFNVAITASTQTDLSTAVEFIGHGAMGILNESENIGGLFTIYQKVACYFGGRINLLLLNANISFQEITDFSEAYFTIQYALPYLDPEAVILLNTGLLTREILSSAFQKRKKQQGLNTALKCELPKPLLSSYFNDIKLGDERS</sequence>
<comment type="caution">
    <text evidence="1">The sequence shown here is derived from an EMBL/GenBank/DDBJ whole genome shotgun (WGS) entry which is preliminary data.</text>
</comment>
<dbReference type="SUPFAM" id="SSF51735">
    <property type="entry name" value="NAD(P)-binding Rossmann-fold domains"/>
    <property type="match status" value="1"/>
</dbReference>
<dbReference type="STRING" id="1302689.RG47T_3580"/>
<dbReference type="Proteomes" id="UP000186720">
    <property type="component" value="Unassembled WGS sequence"/>
</dbReference>
<dbReference type="AlphaFoldDB" id="A0A1Q6A276"/>
<proteinExistence type="predicted"/>
<protein>
    <submittedName>
        <fullName evidence="1">Uncharacterized protein</fullName>
    </submittedName>
</protein>
<dbReference type="EMBL" id="MPPL01000001">
    <property type="protein sequence ID" value="OKS88116.1"/>
    <property type="molecule type" value="Genomic_DNA"/>
</dbReference>
<evidence type="ECO:0000313" key="1">
    <source>
        <dbReference type="EMBL" id="OKS88116.1"/>
    </source>
</evidence>
<organism evidence="1 2">
    <name type="scientific">Mucilaginibacter polytrichastri</name>
    <dbReference type="NCBI Taxonomy" id="1302689"/>
    <lineage>
        <taxon>Bacteria</taxon>
        <taxon>Pseudomonadati</taxon>
        <taxon>Bacteroidota</taxon>
        <taxon>Sphingobacteriia</taxon>
        <taxon>Sphingobacteriales</taxon>
        <taxon>Sphingobacteriaceae</taxon>
        <taxon>Mucilaginibacter</taxon>
    </lineage>
</organism>
<name>A0A1Q6A276_9SPHI</name>
<dbReference type="InterPro" id="IPR036291">
    <property type="entry name" value="NAD(P)-bd_dom_sf"/>
</dbReference>